<comment type="caution">
    <text evidence="1">The sequence shown here is derived from an EMBL/GenBank/DDBJ whole genome shotgun (WGS) entry which is preliminary data.</text>
</comment>
<dbReference type="EMBL" id="JYDQ01000201">
    <property type="protein sequence ID" value="KRY11251.1"/>
    <property type="molecule type" value="Genomic_DNA"/>
</dbReference>
<keyword evidence="2" id="KW-1185">Reference proteome</keyword>
<dbReference type="Proteomes" id="UP000054783">
    <property type="component" value="Unassembled WGS sequence"/>
</dbReference>
<name>A0A0V0ZFY4_9BILA</name>
<proteinExistence type="predicted"/>
<organism evidence="1 2">
    <name type="scientific">Trichinella patagoniensis</name>
    <dbReference type="NCBI Taxonomy" id="990121"/>
    <lineage>
        <taxon>Eukaryota</taxon>
        <taxon>Metazoa</taxon>
        <taxon>Ecdysozoa</taxon>
        <taxon>Nematoda</taxon>
        <taxon>Enoplea</taxon>
        <taxon>Dorylaimia</taxon>
        <taxon>Trichinellida</taxon>
        <taxon>Trichinellidae</taxon>
        <taxon>Trichinella</taxon>
    </lineage>
</organism>
<sequence>MKLRVLSYWSVNEYDNATALSDVVCSSLVFNITYEQKFNVCFYAKVYTLRVLTLYQPLSVIMKCGTGFLTSVMENVSINVAFMVSCIVYRRIRTCCNIIALLNIIYDEQILNDLKLNTIYMCDGTVKTIQKEKTMKFKLHYTNKDHYNYCYKTAKDNCQ</sequence>
<evidence type="ECO:0000313" key="1">
    <source>
        <dbReference type="EMBL" id="KRY11251.1"/>
    </source>
</evidence>
<gene>
    <name evidence="1" type="ORF">T12_2085</name>
</gene>
<reference evidence="1 2" key="1">
    <citation type="submission" date="2015-01" db="EMBL/GenBank/DDBJ databases">
        <title>Evolution of Trichinella species and genotypes.</title>
        <authorList>
            <person name="Korhonen P.K."/>
            <person name="Edoardo P."/>
            <person name="Giuseppe L.R."/>
            <person name="Gasser R.B."/>
        </authorList>
    </citation>
    <scope>NUCLEOTIDE SEQUENCE [LARGE SCALE GENOMIC DNA]</scope>
    <source>
        <strain evidence="1">ISS2496</strain>
    </source>
</reference>
<accession>A0A0V0ZFY4</accession>
<evidence type="ECO:0000313" key="2">
    <source>
        <dbReference type="Proteomes" id="UP000054783"/>
    </source>
</evidence>
<protein>
    <submittedName>
        <fullName evidence="1">Uncharacterized protein</fullName>
    </submittedName>
</protein>
<dbReference type="AlphaFoldDB" id="A0A0V0ZFY4"/>